<name>A0A8S1QNK3_9CILI</name>
<comment type="caution">
    <text evidence="2">The sequence shown here is derived from an EMBL/GenBank/DDBJ whole genome shotgun (WGS) entry which is preliminary data.</text>
</comment>
<keyword evidence="3" id="KW-1185">Reference proteome</keyword>
<sequence>MSIYLLLVDLGGSDCQLTGQYYSKQDQICVNCIDNCKVCDASDTCVTCETGFKLQSGQTCLIISNSNGFQHTIAVAIGTIAGGALIVFATIVLKNLHLFMLFQNYLIIYLSNLTLRVVTLEPQFQIWNSYQIYQNKFEQAFSKVQQRRQ</sequence>
<evidence type="ECO:0000313" key="2">
    <source>
        <dbReference type="EMBL" id="CAD8116771.1"/>
    </source>
</evidence>
<dbReference type="Proteomes" id="UP000692954">
    <property type="component" value="Unassembled WGS sequence"/>
</dbReference>
<keyword evidence="1" id="KW-0472">Membrane</keyword>
<evidence type="ECO:0000256" key="1">
    <source>
        <dbReference type="SAM" id="Phobius"/>
    </source>
</evidence>
<protein>
    <submittedName>
        <fullName evidence="2">Uncharacterized protein</fullName>
    </submittedName>
</protein>
<proteinExistence type="predicted"/>
<keyword evidence="1" id="KW-1133">Transmembrane helix</keyword>
<evidence type="ECO:0000313" key="3">
    <source>
        <dbReference type="Proteomes" id="UP000692954"/>
    </source>
</evidence>
<gene>
    <name evidence="2" type="ORF">PSON_ATCC_30995.1.T1120010</name>
</gene>
<dbReference type="EMBL" id="CAJJDN010000112">
    <property type="protein sequence ID" value="CAD8116771.1"/>
    <property type="molecule type" value="Genomic_DNA"/>
</dbReference>
<accession>A0A8S1QNK3</accession>
<reference evidence="2" key="1">
    <citation type="submission" date="2021-01" db="EMBL/GenBank/DDBJ databases">
        <authorList>
            <consortium name="Genoscope - CEA"/>
            <person name="William W."/>
        </authorList>
    </citation>
    <scope>NUCLEOTIDE SEQUENCE</scope>
</reference>
<keyword evidence="1" id="KW-0812">Transmembrane</keyword>
<organism evidence="2 3">
    <name type="scientific">Paramecium sonneborni</name>
    <dbReference type="NCBI Taxonomy" id="65129"/>
    <lineage>
        <taxon>Eukaryota</taxon>
        <taxon>Sar</taxon>
        <taxon>Alveolata</taxon>
        <taxon>Ciliophora</taxon>
        <taxon>Intramacronucleata</taxon>
        <taxon>Oligohymenophorea</taxon>
        <taxon>Peniculida</taxon>
        <taxon>Parameciidae</taxon>
        <taxon>Paramecium</taxon>
    </lineage>
</organism>
<dbReference type="AlphaFoldDB" id="A0A8S1QNK3"/>
<feature type="transmembrane region" description="Helical" evidence="1">
    <location>
        <begin position="73"/>
        <end position="93"/>
    </location>
</feature>